<dbReference type="InterPro" id="IPR000132">
    <property type="entry name" value="Nitrilase/CN_hydratase_CS"/>
</dbReference>
<gene>
    <name evidence="4" type="ORF">DX908_08200</name>
</gene>
<dbReference type="EMBL" id="QUQO01000001">
    <property type="protein sequence ID" value="RFB05238.1"/>
    <property type="molecule type" value="Genomic_DNA"/>
</dbReference>
<dbReference type="PROSITE" id="PS50263">
    <property type="entry name" value="CN_HYDROLASE"/>
    <property type="match status" value="1"/>
</dbReference>
<dbReference type="SUPFAM" id="SSF56317">
    <property type="entry name" value="Carbon-nitrogen hydrolase"/>
    <property type="match status" value="1"/>
</dbReference>
<keyword evidence="4" id="KW-0378">Hydrolase</keyword>
<evidence type="ECO:0000313" key="4">
    <source>
        <dbReference type="EMBL" id="RFB05238.1"/>
    </source>
</evidence>
<dbReference type="CDD" id="cd07564">
    <property type="entry name" value="nitrilases_CHs"/>
    <property type="match status" value="1"/>
</dbReference>
<accession>A0A371RIH8</accession>
<dbReference type="PROSITE" id="PS00921">
    <property type="entry name" value="NITRIL_CHT_2"/>
    <property type="match status" value="1"/>
</dbReference>
<feature type="active site" description="Proton acceptor" evidence="2">
    <location>
        <position position="60"/>
    </location>
</feature>
<keyword evidence="5" id="KW-1185">Reference proteome</keyword>
<comment type="caution">
    <text evidence="4">The sequence shown here is derived from an EMBL/GenBank/DDBJ whole genome shotgun (WGS) entry which is preliminary data.</text>
</comment>
<evidence type="ECO:0000256" key="1">
    <source>
        <dbReference type="ARBA" id="ARBA00008129"/>
    </source>
</evidence>
<dbReference type="InterPro" id="IPR044149">
    <property type="entry name" value="Nitrilases_CHs"/>
</dbReference>
<comment type="similarity">
    <text evidence="1">Belongs to the carbon-nitrogen hydrolase superfamily. Nitrilase family.</text>
</comment>
<dbReference type="RefSeq" id="WP_116391870.1">
    <property type="nucleotide sequence ID" value="NZ_QUQO01000001.1"/>
</dbReference>
<dbReference type="InterPro" id="IPR003010">
    <property type="entry name" value="C-N_Hydrolase"/>
</dbReference>
<dbReference type="Pfam" id="PF00795">
    <property type="entry name" value="CN_hydrolase"/>
    <property type="match status" value="1"/>
</dbReference>
<dbReference type="InterPro" id="IPR036526">
    <property type="entry name" value="C-N_Hydrolase_sf"/>
</dbReference>
<dbReference type="InParanoid" id="A0A371RIH8"/>
<dbReference type="PANTHER" id="PTHR46044">
    <property type="entry name" value="NITRILASE"/>
    <property type="match status" value="1"/>
</dbReference>
<organism evidence="4 5">
    <name type="scientific">Parvularcula marina</name>
    <dbReference type="NCBI Taxonomy" id="2292771"/>
    <lineage>
        <taxon>Bacteria</taxon>
        <taxon>Pseudomonadati</taxon>
        <taxon>Pseudomonadota</taxon>
        <taxon>Alphaproteobacteria</taxon>
        <taxon>Parvularculales</taxon>
        <taxon>Parvularculaceae</taxon>
        <taxon>Parvularcula</taxon>
    </lineage>
</organism>
<dbReference type="Gene3D" id="3.60.110.10">
    <property type="entry name" value="Carbon-nitrogen hydrolase"/>
    <property type="match status" value="1"/>
</dbReference>
<sequence length="330" mass="36035">MALEIIRPSDQGTIREKGRLTVALAQIAPVWLDRDATLEKVAACAGQAASEGAQLVCFGESLVPGYPFWVERTDGAQFESDVQKEWYAHYLDHGVEIESGHLEPLCAMARDAKMAVYLGVMERAADRGGHTLYASLVYIGEDGEIKSVHRKLMPTYEERLVWGAGDGNGLRVHKLGAFTAGGLNCWENWLPLARASLYAQGEDLHVAVWPGGLHNTEQLTPMIAREGRGYALSVSGLMSGADVPQLNLPDIGKLNDAGQLANGASCIADPDGNWVIPPVLDKEALLVADLDHAHVRRAHLTLDVVGHYSRPDVFDLHVNRRRQSTVTFKE</sequence>
<dbReference type="OrthoDB" id="9803803at2"/>
<dbReference type="PANTHER" id="PTHR46044:SF1">
    <property type="entry name" value="CN HYDROLASE DOMAIN-CONTAINING PROTEIN"/>
    <property type="match status" value="1"/>
</dbReference>
<name>A0A371RIH8_9PROT</name>
<reference evidence="4 5" key="1">
    <citation type="submission" date="2018-08" db="EMBL/GenBank/DDBJ databases">
        <title>Parvularcula sp. SM1705, isolated from surface water of the South Sea China.</title>
        <authorList>
            <person name="Sun L."/>
        </authorList>
    </citation>
    <scope>NUCLEOTIDE SEQUENCE [LARGE SCALE GENOMIC DNA]</scope>
    <source>
        <strain evidence="4 5">SM1705</strain>
    </source>
</reference>
<dbReference type="GO" id="GO:0000257">
    <property type="term" value="F:nitrilase activity"/>
    <property type="evidence" value="ECO:0007669"/>
    <property type="project" value="UniProtKB-ARBA"/>
</dbReference>
<evidence type="ECO:0000256" key="2">
    <source>
        <dbReference type="PROSITE-ProRule" id="PRU10139"/>
    </source>
</evidence>
<evidence type="ECO:0000259" key="3">
    <source>
        <dbReference type="PROSITE" id="PS50263"/>
    </source>
</evidence>
<dbReference type="PROSITE" id="PS00920">
    <property type="entry name" value="NITRIL_CHT_1"/>
    <property type="match status" value="1"/>
</dbReference>
<feature type="domain" description="CN hydrolase" evidence="3">
    <location>
        <begin position="20"/>
        <end position="292"/>
    </location>
</feature>
<proteinExistence type="inferred from homology"/>
<dbReference type="AlphaFoldDB" id="A0A371RIH8"/>
<evidence type="ECO:0000313" key="5">
    <source>
        <dbReference type="Proteomes" id="UP000264589"/>
    </source>
</evidence>
<protein>
    <submittedName>
        <fullName evidence="4">Carbon-nitrogen hydrolase family protein</fullName>
    </submittedName>
</protein>
<dbReference type="Proteomes" id="UP000264589">
    <property type="component" value="Unassembled WGS sequence"/>
</dbReference>